<dbReference type="PANTHER" id="PTHR45138">
    <property type="entry name" value="REGULATORY COMPONENTS OF SENSORY TRANSDUCTION SYSTEM"/>
    <property type="match status" value="1"/>
</dbReference>
<dbReference type="NCBIfam" id="TIGR00254">
    <property type="entry name" value="GGDEF"/>
    <property type="match status" value="1"/>
</dbReference>
<evidence type="ECO:0000259" key="5">
    <source>
        <dbReference type="PROSITE" id="PS50887"/>
    </source>
</evidence>
<feature type="transmembrane region" description="Helical" evidence="4">
    <location>
        <begin position="144"/>
        <end position="163"/>
    </location>
</feature>
<evidence type="ECO:0000313" key="6">
    <source>
        <dbReference type="EMBL" id="QIO06479.1"/>
    </source>
</evidence>
<dbReference type="Proteomes" id="UP000502297">
    <property type="component" value="Chromosome"/>
</dbReference>
<sequence>MHSEQNIDDLQAKKTHYEHLLERQNRKLSSKFDHELEQHFWRDRKERLIKMLHRAKSSIVVVFLIFQFLSIFINYLSADAEFLVHDISRNLISFAVAWLLLATIFTITHRPEWHQYYAKVLSVALCITLAIAQSILLSMQTMSLIWRGTIIISLALIFVYLTLGLRPRRAFLTCMLAAALSFLYLKITRSDLPNWVMANSLILPNLVGLALALLSISTERIRFLQSIVIDLDKQIYSLLNQHFIHLSHQDTLTLLGNRRGFEQNLENAIVHAQQTQEAFAILFIDVDYFKLYNDCYGHECGDQALIKVAKTLLAHIREGDIAIRFGGEEFVLLIKNTSWQESEHIAQAIIHDIQQQKIEHAKSQISSYLTVSIGLSLYDGEDEISYPDILKAADQALYVAKDQGRNGYHTASVRSQDSLLL</sequence>
<feature type="domain" description="GGDEF" evidence="5">
    <location>
        <begin position="277"/>
        <end position="413"/>
    </location>
</feature>
<evidence type="ECO:0000313" key="7">
    <source>
        <dbReference type="Proteomes" id="UP000502297"/>
    </source>
</evidence>
<feature type="transmembrane region" description="Helical" evidence="4">
    <location>
        <begin position="195"/>
        <end position="216"/>
    </location>
</feature>
<dbReference type="GO" id="GO:1902201">
    <property type="term" value="P:negative regulation of bacterial-type flagellum-dependent cell motility"/>
    <property type="evidence" value="ECO:0007669"/>
    <property type="project" value="TreeGrafter"/>
</dbReference>
<evidence type="ECO:0000256" key="1">
    <source>
        <dbReference type="ARBA" id="ARBA00001946"/>
    </source>
</evidence>
<dbReference type="InterPro" id="IPR029787">
    <property type="entry name" value="Nucleotide_cyclase"/>
</dbReference>
<dbReference type="SUPFAM" id="SSF55073">
    <property type="entry name" value="Nucleotide cyclase"/>
    <property type="match status" value="1"/>
</dbReference>
<keyword evidence="4" id="KW-1133">Transmembrane helix</keyword>
<dbReference type="PANTHER" id="PTHR45138:SF9">
    <property type="entry name" value="DIGUANYLATE CYCLASE DGCM-RELATED"/>
    <property type="match status" value="1"/>
</dbReference>
<gene>
    <name evidence="6" type="ORF">G8E00_11205</name>
</gene>
<feature type="transmembrane region" description="Helical" evidence="4">
    <location>
        <begin position="170"/>
        <end position="189"/>
    </location>
</feature>
<dbReference type="Pfam" id="PF00990">
    <property type="entry name" value="GGDEF"/>
    <property type="match status" value="1"/>
</dbReference>
<dbReference type="KEGG" id="asha:G8E00_11205"/>
<keyword evidence="4" id="KW-0472">Membrane</keyword>
<dbReference type="RefSeq" id="WP_166010789.1">
    <property type="nucleotide sequence ID" value="NZ_CP049801.1"/>
</dbReference>
<dbReference type="Gene3D" id="3.30.70.270">
    <property type="match status" value="1"/>
</dbReference>
<feature type="transmembrane region" description="Helical" evidence="4">
    <location>
        <begin position="57"/>
        <end position="78"/>
    </location>
</feature>
<dbReference type="FunFam" id="3.30.70.270:FF:000001">
    <property type="entry name" value="Diguanylate cyclase domain protein"/>
    <property type="match status" value="1"/>
</dbReference>
<dbReference type="PROSITE" id="PS50887">
    <property type="entry name" value="GGDEF"/>
    <property type="match status" value="1"/>
</dbReference>
<dbReference type="EMBL" id="CP049801">
    <property type="protein sequence ID" value="QIO06479.1"/>
    <property type="molecule type" value="Genomic_DNA"/>
</dbReference>
<evidence type="ECO:0000256" key="3">
    <source>
        <dbReference type="ARBA" id="ARBA00034247"/>
    </source>
</evidence>
<comment type="catalytic activity">
    <reaction evidence="3">
        <text>2 GTP = 3',3'-c-di-GMP + 2 diphosphate</text>
        <dbReference type="Rhea" id="RHEA:24898"/>
        <dbReference type="ChEBI" id="CHEBI:33019"/>
        <dbReference type="ChEBI" id="CHEBI:37565"/>
        <dbReference type="ChEBI" id="CHEBI:58805"/>
        <dbReference type="EC" id="2.7.7.65"/>
    </reaction>
</comment>
<evidence type="ECO:0000256" key="4">
    <source>
        <dbReference type="SAM" id="Phobius"/>
    </source>
</evidence>
<dbReference type="InterPro" id="IPR050469">
    <property type="entry name" value="Diguanylate_Cyclase"/>
</dbReference>
<dbReference type="InterPro" id="IPR043128">
    <property type="entry name" value="Rev_trsase/Diguanyl_cyclase"/>
</dbReference>
<dbReference type="SMART" id="SM00267">
    <property type="entry name" value="GGDEF"/>
    <property type="match status" value="1"/>
</dbReference>
<organism evidence="6 7">
    <name type="scientific">Acinetobacter shaoyimingii</name>
    <dbReference type="NCBI Taxonomy" id="2715164"/>
    <lineage>
        <taxon>Bacteria</taxon>
        <taxon>Pseudomonadati</taxon>
        <taxon>Pseudomonadota</taxon>
        <taxon>Gammaproteobacteria</taxon>
        <taxon>Moraxellales</taxon>
        <taxon>Moraxellaceae</taxon>
        <taxon>Acinetobacter</taxon>
    </lineage>
</organism>
<dbReference type="InterPro" id="IPR000160">
    <property type="entry name" value="GGDEF_dom"/>
</dbReference>
<comment type="cofactor">
    <cofactor evidence="1">
        <name>Mg(2+)</name>
        <dbReference type="ChEBI" id="CHEBI:18420"/>
    </cofactor>
</comment>
<dbReference type="GO" id="GO:0043709">
    <property type="term" value="P:cell adhesion involved in single-species biofilm formation"/>
    <property type="evidence" value="ECO:0007669"/>
    <property type="project" value="TreeGrafter"/>
</dbReference>
<dbReference type="GO" id="GO:0052621">
    <property type="term" value="F:diguanylate cyclase activity"/>
    <property type="evidence" value="ECO:0007669"/>
    <property type="project" value="UniProtKB-EC"/>
</dbReference>
<feature type="transmembrane region" description="Helical" evidence="4">
    <location>
        <begin position="120"/>
        <end position="138"/>
    </location>
</feature>
<name>A0A6G8RX24_9GAMM</name>
<reference evidence="6 7" key="1">
    <citation type="submission" date="2020-03" db="EMBL/GenBank/DDBJ databases">
        <authorList>
            <person name="Zhu W."/>
        </authorList>
    </citation>
    <scope>NUCLEOTIDE SEQUENCE [LARGE SCALE GENOMIC DNA]</scope>
    <source>
        <strain evidence="6 7">323-1</strain>
    </source>
</reference>
<protein>
    <recommendedName>
        <fullName evidence="2">diguanylate cyclase</fullName>
        <ecNumber evidence="2">2.7.7.65</ecNumber>
    </recommendedName>
</protein>
<dbReference type="GO" id="GO:0005886">
    <property type="term" value="C:plasma membrane"/>
    <property type="evidence" value="ECO:0007669"/>
    <property type="project" value="TreeGrafter"/>
</dbReference>
<evidence type="ECO:0000256" key="2">
    <source>
        <dbReference type="ARBA" id="ARBA00012528"/>
    </source>
</evidence>
<dbReference type="CDD" id="cd01949">
    <property type="entry name" value="GGDEF"/>
    <property type="match status" value="1"/>
</dbReference>
<keyword evidence="7" id="KW-1185">Reference proteome</keyword>
<keyword evidence="4" id="KW-0812">Transmembrane</keyword>
<dbReference type="AlphaFoldDB" id="A0A6G8RX24"/>
<dbReference type="EC" id="2.7.7.65" evidence="2"/>
<proteinExistence type="predicted"/>
<accession>A0A6G8RX24</accession>
<feature type="transmembrane region" description="Helical" evidence="4">
    <location>
        <begin position="90"/>
        <end position="108"/>
    </location>
</feature>